<feature type="signal peptide" evidence="1">
    <location>
        <begin position="1"/>
        <end position="23"/>
    </location>
</feature>
<dbReference type="RefSeq" id="WP_183668947.1">
    <property type="nucleotide sequence ID" value="NZ_BMPB01000004.1"/>
</dbReference>
<protein>
    <recommendedName>
        <fullName evidence="4">6-bladed beta-propeller</fullName>
    </recommendedName>
</protein>
<sequence length="388" mass="43604">MKTTPLLLSAALLLACFSGCTPSTQKQKAMKTNDGSLSTVETSGNKLTVCDFAAVKDTIEVPLSEFVEDCRIIRFDNSDEALFKAWFILATDQYIGVRQSGAAFKLFDKEGKFLHDIGAVGNGAGEYAISIYDEVIDEKNGHIFFTPFVGDKIMMYGTDGRWIKDIKLPGRLQKPKLSLNPDGTLAVVHMPFSEDEPFAFQMDTEGNILKKIPTTAAMKAENFDGEVFSYRNCNDFDFFHTGIDTLFVYDVAGNRLLPEFTMTFPNPKEKPIHLYYRLPHHFMVSYYYWGNNGPERGGNILIDKQKNASSYFNLVNDFYGNLPVSSPGHCFYRGYFIQNLEPGQLAEQIEKHLASGKCPSQDKKKLQELAASLNENDNNVLFIGKVRQ</sequence>
<proteinExistence type="predicted"/>
<gene>
    <name evidence="2" type="ORF">GGQ57_000685</name>
</gene>
<dbReference type="EMBL" id="JACHOC010000001">
    <property type="protein sequence ID" value="MBB4620811.1"/>
    <property type="molecule type" value="Genomic_DNA"/>
</dbReference>
<dbReference type="InterPro" id="IPR011042">
    <property type="entry name" value="6-blade_b-propeller_TolB-like"/>
</dbReference>
<keyword evidence="1" id="KW-0732">Signal</keyword>
<accession>A0ABR6KH31</accession>
<organism evidence="2 3">
    <name type="scientific">Parabacteroides faecis</name>
    <dbReference type="NCBI Taxonomy" id="1217282"/>
    <lineage>
        <taxon>Bacteria</taxon>
        <taxon>Pseudomonadati</taxon>
        <taxon>Bacteroidota</taxon>
        <taxon>Bacteroidia</taxon>
        <taxon>Bacteroidales</taxon>
        <taxon>Tannerellaceae</taxon>
        <taxon>Parabacteroides</taxon>
    </lineage>
</organism>
<evidence type="ECO:0000256" key="1">
    <source>
        <dbReference type="SAM" id="SignalP"/>
    </source>
</evidence>
<dbReference type="Pfam" id="PF17170">
    <property type="entry name" value="DUF5128"/>
    <property type="match status" value="1"/>
</dbReference>
<evidence type="ECO:0008006" key="4">
    <source>
        <dbReference type="Google" id="ProtNLM"/>
    </source>
</evidence>
<dbReference type="Proteomes" id="UP000533637">
    <property type="component" value="Unassembled WGS sequence"/>
</dbReference>
<dbReference type="PROSITE" id="PS51257">
    <property type="entry name" value="PROKAR_LIPOPROTEIN"/>
    <property type="match status" value="1"/>
</dbReference>
<dbReference type="Gene3D" id="2.120.10.30">
    <property type="entry name" value="TolB, C-terminal domain"/>
    <property type="match status" value="1"/>
</dbReference>
<comment type="caution">
    <text evidence="2">The sequence shown here is derived from an EMBL/GenBank/DDBJ whole genome shotgun (WGS) entry which is preliminary data.</text>
</comment>
<feature type="chain" id="PRO_5047523617" description="6-bladed beta-propeller" evidence="1">
    <location>
        <begin position="24"/>
        <end position="388"/>
    </location>
</feature>
<name>A0ABR6KH31_9BACT</name>
<evidence type="ECO:0000313" key="2">
    <source>
        <dbReference type="EMBL" id="MBB4620811.1"/>
    </source>
</evidence>
<keyword evidence="3" id="KW-1185">Reference proteome</keyword>
<evidence type="ECO:0000313" key="3">
    <source>
        <dbReference type="Proteomes" id="UP000533637"/>
    </source>
</evidence>
<reference evidence="2 3" key="1">
    <citation type="submission" date="2020-08" db="EMBL/GenBank/DDBJ databases">
        <title>Genomic Encyclopedia of Type Strains, Phase IV (KMG-IV): sequencing the most valuable type-strain genomes for metagenomic binning, comparative biology and taxonomic classification.</title>
        <authorList>
            <person name="Goeker M."/>
        </authorList>
    </citation>
    <scope>NUCLEOTIDE SEQUENCE [LARGE SCALE GENOMIC DNA]</scope>
    <source>
        <strain evidence="2 3">DSM 102983</strain>
    </source>
</reference>